<proteinExistence type="predicted"/>
<keyword evidence="1" id="KW-0472">Membrane</keyword>
<protein>
    <submittedName>
        <fullName evidence="2">11 kDa protein</fullName>
    </submittedName>
</protein>
<reference evidence="2" key="1">
    <citation type="submission" date="2018-11" db="EMBL/GenBank/DDBJ databases">
        <authorList>
            <person name="Machado J."/>
        </authorList>
    </citation>
    <scope>NUCLEOTIDE SEQUENCE</scope>
</reference>
<dbReference type="InterPro" id="IPR001896">
    <property type="entry name" value="Plant_vir_prot"/>
</dbReference>
<keyword evidence="1" id="KW-1133">Transmembrane helix</keyword>
<evidence type="ECO:0000256" key="1">
    <source>
        <dbReference type="SAM" id="Phobius"/>
    </source>
</evidence>
<keyword evidence="1" id="KW-0812">Transmembrane</keyword>
<dbReference type="EMBL" id="DQ412998">
    <property type="protein sequence ID" value="ABD95724.1"/>
    <property type="molecule type" value="Genomic_RNA"/>
</dbReference>
<accession>Q1WAJ4</accession>
<sequence>MSFSAPTNFSKPLLAIAIGVGAGLLIHTLRRSELPHAGDNIHHLPHGGLYKDGNKCMHINGPHKPSLKVGSTGPIYAVLILTLLIILSERFTRTRRSCTHTVLA</sequence>
<name>Q1WAJ4_9VIRU</name>
<feature type="transmembrane region" description="Helical" evidence="1">
    <location>
        <begin position="12"/>
        <end position="29"/>
    </location>
</feature>
<dbReference type="Pfam" id="PF01307">
    <property type="entry name" value="Plant_vir_prot"/>
    <property type="match status" value="1"/>
</dbReference>
<evidence type="ECO:0000313" key="2">
    <source>
        <dbReference type="EMBL" id="ABD95724.1"/>
    </source>
</evidence>
<organism evidence="2">
    <name type="scientific">White ash mosaic virus</name>
    <dbReference type="NCBI Taxonomy" id="375547"/>
    <lineage>
        <taxon>Viruses</taxon>
        <taxon>Riboviria</taxon>
        <taxon>Orthornavirae</taxon>
        <taxon>Kitrinoviricota</taxon>
        <taxon>Alsuviricetes</taxon>
        <taxon>Tymovirales</taxon>
    </lineage>
</organism>
<feature type="transmembrane region" description="Helical" evidence="1">
    <location>
        <begin position="69"/>
        <end position="87"/>
    </location>
</feature>